<dbReference type="EMBL" id="JACMYE010000007">
    <property type="protein sequence ID" value="MBC3179395.1"/>
    <property type="molecule type" value="Genomic_DNA"/>
</dbReference>
<sequence length="46" mass="4855">MSDLEAVARAVDVLEPDTKSRDLERFAGPIYGLAMFAALQIGACAA</sequence>
<reference evidence="3 4" key="1">
    <citation type="submission" date="2020-08" db="EMBL/GenBank/DDBJ databases">
        <title>novel species in genus Corynebacterium.</title>
        <authorList>
            <person name="Zhang G."/>
        </authorList>
    </citation>
    <scope>NUCLEOTIDE SEQUENCE [LARGE SCALE GENOMIC DNA]</scope>
    <source>
        <strain evidence="2">Zg-917</strain>
        <strain evidence="3 4">zg-917</strain>
    </source>
</reference>
<evidence type="ECO:0000313" key="1">
    <source>
        <dbReference type="EMBL" id="MBC3179395.1"/>
    </source>
</evidence>
<gene>
    <name evidence="1" type="ORF">H7348_08790</name>
    <name evidence="2" type="ORF">IAU68_03600</name>
</gene>
<protein>
    <submittedName>
        <fullName evidence="2">Uncharacterized protein</fullName>
    </submittedName>
</protein>
<dbReference type="EMBL" id="CP061032">
    <property type="protein sequence ID" value="QNP90861.1"/>
    <property type="molecule type" value="Genomic_DNA"/>
</dbReference>
<organism evidence="2 3">
    <name type="scientific">Corynebacterium lujinxingii</name>
    <dbReference type="NCBI Taxonomy" id="2763010"/>
    <lineage>
        <taxon>Bacteria</taxon>
        <taxon>Bacillati</taxon>
        <taxon>Actinomycetota</taxon>
        <taxon>Actinomycetes</taxon>
        <taxon>Mycobacteriales</taxon>
        <taxon>Corynebacteriaceae</taxon>
        <taxon>Corynebacterium</taxon>
    </lineage>
</organism>
<keyword evidence="4" id="KW-1185">Reference proteome</keyword>
<name>A0A7H0K0P5_9CORY</name>
<evidence type="ECO:0000313" key="2">
    <source>
        <dbReference type="EMBL" id="QNP90861.1"/>
    </source>
</evidence>
<evidence type="ECO:0000313" key="3">
    <source>
        <dbReference type="Proteomes" id="UP000516235"/>
    </source>
</evidence>
<dbReference type="Proteomes" id="UP000516235">
    <property type="component" value="Chromosome"/>
</dbReference>
<dbReference type="AlphaFoldDB" id="A0A7H0K0P5"/>
<dbReference type="RefSeq" id="WP_171194436.1">
    <property type="nucleotide sequence ID" value="NZ_CP061032.1"/>
</dbReference>
<evidence type="ECO:0000313" key="4">
    <source>
        <dbReference type="Proteomes" id="UP000642876"/>
    </source>
</evidence>
<dbReference type="KEGG" id="cluj:IAU68_03600"/>
<proteinExistence type="predicted"/>
<dbReference type="Proteomes" id="UP000642876">
    <property type="component" value="Unassembled WGS sequence"/>
</dbReference>
<accession>A0A7H0K0P5</accession>